<evidence type="ECO:0000256" key="1">
    <source>
        <dbReference type="SAM" id="MobiDB-lite"/>
    </source>
</evidence>
<dbReference type="InterPro" id="IPR002636">
    <property type="entry name" value="DUF29"/>
</dbReference>
<dbReference type="Proteomes" id="UP001296967">
    <property type="component" value="Unassembled WGS sequence"/>
</dbReference>
<evidence type="ECO:0008006" key="4">
    <source>
        <dbReference type="Google" id="ProtNLM"/>
    </source>
</evidence>
<comment type="caution">
    <text evidence="2">The sequence shown here is derived from an EMBL/GenBank/DDBJ whole genome shotgun (WGS) entry which is preliminary data.</text>
</comment>
<gene>
    <name evidence="2" type="ORF">CCR82_05330</name>
</gene>
<dbReference type="RefSeq" id="WP_242513276.1">
    <property type="nucleotide sequence ID" value="NZ_NHSF01000032.1"/>
</dbReference>
<organism evidence="2 3">
    <name type="scientific">Halochromatium salexigens</name>
    <name type="common">Chromatium salexigens</name>
    <dbReference type="NCBI Taxonomy" id="49447"/>
    <lineage>
        <taxon>Bacteria</taxon>
        <taxon>Pseudomonadati</taxon>
        <taxon>Pseudomonadota</taxon>
        <taxon>Gammaproteobacteria</taxon>
        <taxon>Chromatiales</taxon>
        <taxon>Chromatiaceae</taxon>
        <taxon>Halochromatium</taxon>
    </lineage>
</organism>
<evidence type="ECO:0000313" key="3">
    <source>
        <dbReference type="Proteomes" id="UP001296967"/>
    </source>
</evidence>
<dbReference type="PANTHER" id="PTHR34235">
    <property type="entry name" value="SLR1203 PROTEIN-RELATED"/>
    <property type="match status" value="1"/>
</dbReference>
<proteinExistence type="predicted"/>
<name>A0AAJ0UEH6_HALSE</name>
<keyword evidence="3" id="KW-1185">Reference proteome</keyword>
<evidence type="ECO:0000313" key="2">
    <source>
        <dbReference type="EMBL" id="MBK5929964.1"/>
    </source>
</evidence>
<dbReference type="Pfam" id="PF01724">
    <property type="entry name" value="DUF29"/>
    <property type="match status" value="1"/>
</dbReference>
<dbReference type="EMBL" id="NHSF01000032">
    <property type="protein sequence ID" value="MBK5929964.1"/>
    <property type="molecule type" value="Genomic_DNA"/>
</dbReference>
<accession>A0AAJ0UEH6</accession>
<reference evidence="2" key="1">
    <citation type="submission" date="2017-05" db="EMBL/GenBank/DDBJ databases">
        <authorList>
            <person name="Imhoff J.F."/>
            <person name="Rahn T."/>
            <person name="Kuenzel S."/>
            <person name="Neulinger S.C."/>
        </authorList>
    </citation>
    <scope>NUCLEOTIDE SEQUENCE</scope>
    <source>
        <strain evidence="2">DSM 4395</strain>
    </source>
</reference>
<dbReference type="Gene3D" id="1.20.1220.20">
    <property type="entry name" value="Uncharcterised protein PF01724"/>
    <property type="match status" value="1"/>
</dbReference>
<feature type="region of interest" description="Disordered" evidence="1">
    <location>
        <begin position="108"/>
        <end position="129"/>
    </location>
</feature>
<dbReference type="AlphaFoldDB" id="A0AAJ0UEH6"/>
<reference evidence="2" key="2">
    <citation type="journal article" date="2020" name="Microorganisms">
        <title>Osmotic Adaptation and Compatible Solute Biosynthesis of Phototrophic Bacteria as Revealed from Genome Analyses.</title>
        <authorList>
            <person name="Imhoff J.F."/>
            <person name="Rahn T."/>
            <person name="Kunzel S."/>
            <person name="Keller A."/>
            <person name="Neulinger S.C."/>
        </authorList>
    </citation>
    <scope>NUCLEOTIDE SEQUENCE</scope>
    <source>
        <strain evidence="2">DSM 4395</strain>
    </source>
</reference>
<protein>
    <recommendedName>
        <fullName evidence="4">DUF29 domain-containing protein</fullName>
    </recommendedName>
</protein>
<sequence>MMHATHNSESDYLQWLQTQVNHLRAGRLDCLDREQLVEELEGMSRSERRQLRNRLVVLMMHLLKLRHQPDKQSRSWTVTIITQRTDIKLLLRESPSLKPSLPEALAASYPRARQEAADETGLPLSTFPDQPPFTWEQVLDEDYWPEPARCRDPAD</sequence>